<dbReference type="SUPFAM" id="SSF81383">
    <property type="entry name" value="F-box domain"/>
    <property type="match status" value="1"/>
</dbReference>
<dbReference type="InterPro" id="IPR036047">
    <property type="entry name" value="F-box-like_dom_sf"/>
</dbReference>
<evidence type="ECO:0000313" key="2">
    <source>
        <dbReference type="EMBL" id="OAD73273.1"/>
    </source>
</evidence>
<gene>
    <name evidence="2" type="ORF">PHYBLDRAFT_78207</name>
</gene>
<keyword evidence="3" id="KW-1185">Reference proteome</keyword>
<dbReference type="GeneID" id="29004248"/>
<dbReference type="AlphaFoldDB" id="A0A162U8Q3"/>
<evidence type="ECO:0000313" key="3">
    <source>
        <dbReference type="Proteomes" id="UP000077315"/>
    </source>
</evidence>
<dbReference type="Gene3D" id="3.80.10.10">
    <property type="entry name" value="Ribonuclease Inhibitor"/>
    <property type="match status" value="2"/>
</dbReference>
<dbReference type="PANTHER" id="PTHR31639:SF256">
    <property type="entry name" value="OS07G0242900 PROTEIN"/>
    <property type="match status" value="1"/>
</dbReference>
<name>A0A162U8Q3_PHYB8</name>
<dbReference type="OrthoDB" id="2253782at2759"/>
<dbReference type="VEuPathDB" id="FungiDB:PHYBLDRAFT_78207"/>
<dbReference type="SUPFAM" id="SSF52047">
    <property type="entry name" value="RNI-like"/>
    <property type="match status" value="1"/>
</dbReference>
<dbReference type="InterPro" id="IPR001810">
    <property type="entry name" value="F-box_dom"/>
</dbReference>
<dbReference type="CDD" id="cd09917">
    <property type="entry name" value="F-box_SF"/>
    <property type="match status" value="1"/>
</dbReference>
<dbReference type="Pfam" id="PF12937">
    <property type="entry name" value="F-box-like"/>
    <property type="match status" value="1"/>
</dbReference>
<dbReference type="Proteomes" id="UP000077315">
    <property type="component" value="Unassembled WGS sequence"/>
</dbReference>
<proteinExistence type="predicted"/>
<evidence type="ECO:0000259" key="1">
    <source>
        <dbReference type="PROSITE" id="PS50181"/>
    </source>
</evidence>
<dbReference type="InterPro" id="IPR032675">
    <property type="entry name" value="LRR_dom_sf"/>
</dbReference>
<dbReference type="RefSeq" id="XP_018291313.1">
    <property type="nucleotide sequence ID" value="XM_018443343.1"/>
</dbReference>
<feature type="domain" description="F-box" evidence="1">
    <location>
        <begin position="1"/>
        <end position="45"/>
    </location>
</feature>
<sequence length="641" mass="74785">MGFSGLPFEILLKIADNLKKNELLACSLTCKGWRHPFLIVLWKDIHVFNPKGMKAFINSIKASKNVSSSHSLLAHTLRILLDSRAIRNFDMDISEIFKYMQNLKWLDLGDVDYKSIYTEITKSEKVWTSLERLTMRCPIASEIQPAKNVLEFIYACNMLQRLQVFYQAQSYNTEFSVDDFDNMHQNLQNLSSFDLNIYLSPDFSTTMNKIRSTKPAFGMTSLYISSREYRKYVDESTYVCQNNWNPLWLCYFGYKYPNLRSITLDVADAGDIPITSDQKQAAISLFRSNPNAFRHLEEFKLATDTYFESSDFVLWDLLCALRLPLKHLKLNATRFGKVDPSYPMDVNRILQYVSETIETLSLRGFIYNRNYQNTTLELSYYCPLLTKLCIRGKNVSLNLDNILEKCVALKKLKFAGERLFVNTITTNEEPKQQHGLQKLMLYDCTIKAEVFHYISSRCRRLKRMTLRNLHIEGSICEETGRLLLDMPYTFLEALYIGKIKYGDEYRQSDLGSFGMTLLSQISKPLLSNGNNKNQEKEIDSKYPIVTSHDIKWLYTYVYAWVNDVPVTDTMEPSHKDVDIVLDYFKNFQINKANSPLNDHNLYYEEEPESCWKYELYKGYGEFRFGKVKGFTFILEVTEDEL</sequence>
<dbReference type="PANTHER" id="PTHR31639">
    <property type="entry name" value="F-BOX PROTEIN-LIKE"/>
    <property type="match status" value="1"/>
</dbReference>
<dbReference type="EMBL" id="KV440981">
    <property type="protein sequence ID" value="OAD73273.1"/>
    <property type="molecule type" value="Genomic_DNA"/>
</dbReference>
<reference evidence="3" key="1">
    <citation type="submission" date="2015-06" db="EMBL/GenBank/DDBJ databases">
        <title>Expansion of signal transduction pathways in fungi by whole-genome duplication.</title>
        <authorList>
            <consortium name="DOE Joint Genome Institute"/>
            <person name="Corrochano L.M."/>
            <person name="Kuo A."/>
            <person name="Marcet-Houben M."/>
            <person name="Polaino S."/>
            <person name="Salamov A."/>
            <person name="Villalobos J.M."/>
            <person name="Alvarez M.I."/>
            <person name="Avalos J."/>
            <person name="Benito E.P."/>
            <person name="Benoit I."/>
            <person name="Burger G."/>
            <person name="Camino L.P."/>
            <person name="Canovas D."/>
            <person name="Cerda-Olmedo E."/>
            <person name="Cheng J.-F."/>
            <person name="Dominguez A."/>
            <person name="Elias M."/>
            <person name="Eslava A.P."/>
            <person name="Glaser F."/>
            <person name="Grimwood J."/>
            <person name="Gutierrez G."/>
            <person name="Heitman J."/>
            <person name="Henrissat B."/>
            <person name="Iturriaga E.A."/>
            <person name="Lang B.F."/>
            <person name="Lavin J.L."/>
            <person name="Lee S."/>
            <person name="Li W."/>
            <person name="Lindquist E."/>
            <person name="Lopez-Garcia S."/>
            <person name="Luque E.M."/>
            <person name="Marcos A.T."/>
            <person name="Martin J."/>
            <person name="McCluskey K."/>
            <person name="Medina H.R."/>
            <person name="Miralles-Duran A."/>
            <person name="Miyazaki A."/>
            <person name="Munoz-Torres E."/>
            <person name="Oguiza J.A."/>
            <person name="Ohm R."/>
            <person name="Olmedo M."/>
            <person name="Orejas M."/>
            <person name="Ortiz-Castellanos L."/>
            <person name="Pisabarro A.G."/>
            <person name="Rodriguez-Romero J."/>
            <person name="Ruiz-Herrera J."/>
            <person name="Ruiz-Vazquez R."/>
            <person name="Sanz C."/>
            <person name="Schackwitz W."/>
            <person name="Schmutz J."/>
            <person name="Shahriari M."/>
            <person name="Shelest E."/>
            <person name="Silva-Franco F."/>
            <person name="Soanes D."/>
            <person name="Syed K."/>
            <person name="Tagua V.G."/>
            <person name="Talbot N.J."/>
            <person name="Thon M."/>
            <person name="De vries R.P."/>
            <person name="Wiebenga A."/>
            <person name="Yadav J.S."/>
            <person name="Braun E.L."/>
            <person name="Baker S."/>
            <person name="Garre V."/>
            <person name="Horwitz B."/>
            <person name="Torres-Martinez S."/>
            <person name="Idnurm A."/>
            <person name="Herrera-Estrella A."/>
            <person name="Gabaldon T."/>
            <person name="Grigoriev I.V."/>
        </authorList>
    </citation>
    <scope>NUCLEOTIDE SEQUENCE [LARGE SCALE GENOMIC DNA]</scope>
    <source>
        <strain evidence="3">NRRL 1555(-)</strain>
    </source>
</reference>
<protein>
    <recommendedName>
        <fullName evidence="1">F-box domain-containing protein</fullName>
    </recommendedName>
</protein>
<dbReference type="InParanoid" id="A0A162U8Q3"/>
<dbReference type="SMART" id="SM00256">
    <property type="entry name" value="FBOX"/>
    <property type="match status" value="1"/>
</dbReference>
<accession>A0A162U8Q3</accession>
<organism evidence="2 3">
    <name type="scientific">Phycomyces blakesleeanus (strain ATCC 8743b / DSM 1359 / FGSC 10004 / NBRC 33097 / NRRL 1555)</name>
    <dbReference type="NCBI Taxonomy" id="763407"/>
    <lineage>
        <taxon>Eukaryota</taxon>
        <taxon>Fungi</taxon>
        <taxon>Fungi incertae sedis</taxon>
        <taxon>Mucoromycota</taxon>
        <taxon>Mucoromycotina</taxon>
        <taxon>Mucoromycetes</taxon>
        <taxon>Mucorales</taxon>
        <taxon>Phycomycetaceae</taxon>
        <taxon>Phycomyces</taxon>
    </lineage>
</organism>
<dbReference type="PROSITE" id="PS50181">
    <property type="entry name" value="FBOX"/>
    <property type="match status" value="1"/>
</dbReference>